<dbReference type="EMBL" id="QEAS01000001">
    <property type="protein sequence ID" value="PWG82694.1"/>
    <property type="molecule type" value="Genomic_DNA"/>
</dbReference>
<evidence type="ECO:0000313" key="2">
    <source>
        <dbReference type="EMBL" id="PWG82694.1"/>
    </source>
</evidence>
<evidence type="ECO:0000313" key="3">
    <source>
        <dbReference type="Proteomes" id="UP000245647"/>
    </source>
</evidence>
<organism evidence="2 3">
    <name type="scientific">Pararcticibacter amylolyticus</name>
    <dbReference type="NCBI Taxonomy" id="2173175"/>
    <lineage>
        <taxon>Bacteria</taxon>
        <taxon>Pseudomonadati</taxon>
        <taxon>Bacteroidota</taxon>
        <taxon>Sphingobacteriia</taxon>
        <taxon>Sphingobacteriales</taxon>
        <taxon>Sphingobacteriaceae</taxon>
        <taxon>Pararcticibacter</taxon>
    </lineage>
</organism>
<keyword evidence="3" id="KW-1185">Reference proteome</keyword>
<dbReference type="Pfam" id="PF00144">
    <property type="entry name" value="Beta-lactamase"/>
    <property type="match status" value="1"/>
</dbReference>
<feature type="domain" description="Beta-lactamase-related" evidence="1">
    <location>
        <begin position="49"/>
        <end position="336"/>
    </location>
</feature>
<evidence type="ECO:0000259" key="1">
    <source>
        <dbReference type="Pfam" id="PF00144"/>
    </source>
</evidence>
<dbReference type="PANTHER" id="PTHR43283:SF3">
    <property type="entry name" value="BETA-LACTAMASE FAMILY PROTEIN (AFU_ORTHOLOGUE AFUA_5G07500)"/>
    <property type="match status" value="1"/>
</dbReference>
<reference evidence="2 3" key="1">
    <citation type="submission" date="2018-04" db="EMBL/GenBank/DDBJ databases">
        <title>Pedobacter chongqingensis sp. nov., isolated from a rottenly hemp rope.</title>
        <authorList>
            <person name="Cai Y."/>
        </authorList>
    </citation>
    <scope>NUCLEOTIDE SEQUENCE [LARGE SCALE GENOMIC DNA]</scope>
    <source>
        <strain evidence="2 3">FJ4-8</strain>
    </source>
</reference>
<dbReference type="AlphaFoldDB" id="A0A2U2PN18"/>
<dbReference type="SUPFAM" id="SSF56601">
    <property type="entry name" value="beta-lactamase/transpeptidase-like"/>
    <property type="match status" value="1"/>
</dbReference>
<protein>
    <recommendedName>
        <fullName evidence="1">Beta-lactamase-related domain-containing protein</fullName>
    </recommendedName>
</protein>
<dbReference type="Proteomes" id="UP000245647">
    <property type="component" value="Unassembled WGS sequence"/>
</dbReference>
<name>A0A2U2PN18_9SPHI</name>
<dbReference type="RefSeq" id="WP_109414112.1">
    <property type="nucleotide sequence ID" value="NZ_QEAS01000001.1"/>
</dbReference>
<dbReference type="InterPro" id="IPR050789">
    <property type="entry name" value="Diverse_Enzym_Activities"/>
</dbReference>
<dbReference type="InterPro" id="IPR001466">
    <property type="entry name" value="Beta-lactam-related"/>
</dbReference>
<dbReference type="Gene3D" id="3.40.710.10">
    <property type="entry name" value="DD-peptidase/beta-lactamase superfamily"/>
    <property type="match status" value="1"/>
</dbReference>
<accession>A0A2U2PN18</accession>
<gene>
    <name evidence="2" type="ORF">DDR33_02235</name>
</gene>
<comment type="caution">
    <text evidence="2">The sequence shown here is derived from an EMBL/GenBank/DDBJ whole genome shotgun (WGS) entry which is preliminary data.</text>
</comment>
<dbReference type="PROSITE" id="PS51257">
    <property type="entry name" value="PROKAR_LIPOPROTEIN"/>
    <property type="match status" value="1"/>
</dbReference>
<dbReference type="InterPro" id="IPR012338">
    <property type="entry name" value="Beta-lactam/transpept-like"/>
</dbReference>
<proteinExistence type="predicted"/>
<dbReference type="PANTHER" id="PTHR43283">
    <property type="entry name" value="BETA-LACTAMASE-RELATED"/>
    <property type="match status" value="1"/>
</dbReference>
<dbReference type="OrthoDB" id="2247630at2"/>
<sequence>MRTILILLLPFLTGSCKKADDNPYKNSRYDFSAVDKFIEQNLDVYQNQVAVLVSRDGEVIYRKEVNLNVNTPRVIASASKWLSGAVIMKLVDQKKLSLDDSVGKFLPLFTRNHKGMITIRQLFSHTSGFEGDQEEPDGFSDKYEYKRDFTLAQAVDSIAMYTPLVRKPGTGFSYGSASMQIAGRIAEIVSGKSWQNLFDEAIGSPCGMKAVYSFNGPNPLIAGGVRTTARDYLNFLEMIVNGGVFKGTEVLTKQALDEMIKDQTGGAEIVATPYPANPYSEYANTGLRYGIGNWLDVVDKSGNIIESSSPGLFGTHPWQDSKHHVAGIIFTRTKPKESQITSLKIRQMIRDIIETTDNGR</sequence>